<proteinExistence type="predicted"/>
<evidence type="ECO:0000313" key="1">
    <source>
        <dbReference type="EMBL" id="CAD7269304.1"/>
    </source>
</evidence>
<organism evidence="1">
    <name type="scientific">Timema shepardi</name>
    <name type="common">Walking stick</name>
    <dbReference type="NCBI Taxonomy" id="629360"/>
    <lineage>
        <taxon>Eukaryota</taxon>
        <taxon>Metazoa</taxon>
        <taxon>Ecdysozoa</taxon>
        <taxon>Arthropoda</taxon>
        <taxon>Hexapoda</taxon>
        <taxon>Insecta</taxon>
        <taxon>Pterygota</taxon>
        <taxon>Neoptera</taxon>
        <taxon>Polyneoptera</taxon>
        <taxon>Phasmatodea</taxon>
        <taxon>Timematodea</taxon>
        <taxon>Timematoidea</taxon>
        <taxon>Timematidae</taxon>
        <taxon>Timema</taxon>
    </lineage>
</organism>
<accession>A0A7R9BA26</accession>
<protein>
    <submittedName>
        <fullName evidence="1">Uncharacterized protein</fullName>
    </submittedName>
</protein>
<dbReference type="EMBL" id="OC023164">
    <property type="protein sequence ID" value="CAD7269304.1"/>
    <property type="molecule type" value="Genomic_DNA"/>
</dbReference>
<gene>
    <name evidence="1" type="ORF">TSIB3V08_LOCUS13304</name>
</gene>
<sequence>MCSDSDISGAARATY</sequence>
<reference evidence="1" key="1">
    <citation type="submission" date="2020-11" db="EMBL/GenBank/DDBJ databases">
        <authorList>
            <person name="Tran Van P."/>
        </authorList>
    </citation>
    <scope>NUCLEOTIDE SEQUENCE</scope>
</reference>
<name>A0A7R9BA26_TIMSH</name>